<dbReference type="GO" id="GO:1904047">
    <property type="term" value="F:S-adenosyl-L-methionine binding"/>
    <property type="evidence" value="ECO:0007669"/>
    <property type="project" value="TreeGrafter"/>
</dbReference>
<proteinExistence type="predicted"/>
<dbReference type="GO" id="GO:0003913">
    <property type="term" value="F:DNA photolyase activity"/>
    <property type="evidence" value="ECO:0007669"/>
    <property type="project" value="TreeGrafter"/>
</dbReference>
<dbReference type="AlphaFoldDB" id="A0A7V6A1W8"/>
<sequence length="365" mass="41802">MQRFRRILVEEAARDYPMTRRVLARLPGVPVTIIPDREVLKPWGATPSEWLGESKTTLLLARQKGPFWRACPGTKDYICCGYQVLQVALNCPFDCSYCILQGYVNLPAVTVFVNVEDLQAELAARWAEEPGRVWRLGTGEFGDSLALDELTGLHETLVPLMPRHPRAILEIKSKWHRLEHLLPLGPNPQVIFAWSLNPAELIREVERGAARLEARLKAAQQAATAGFRVAFHFDPIIFFPGWEEAYRRTVERLGDAVPPSKVAWISLGILRFMPALRQIILHRFPESRLGSEEMVRAPDGKLRYFKSLRVEMYGRLREWLTEVLPGAQLYLCMESPRVWREVFGFAPEGKELARLLDRRIFPPEP</sequence>
<dbReference type="GO" id="GO:0042601">
    <property type="term" value="C:endospore-forming forespore"/>
    <property type="evidence" value="ECO:0007669"/>
    <property type="project" value="TreeGrafter"/>
</dbReference>
<dbReference type="EMBL" id="DTGR01000048">
    <property type="protein sequence ID" value="HHS28684.1"/>
    <property type="molecule type" value="Genomic_DNA"/>
</dbReference>
<dbReference type="SFLD" id="SFLDS00029">
    <property type="entry name" value="Radical_SAM"/>
    <property type="match status" value="1"/>
</dbReference>
<accession>A0A7V6A1W8</accession>
<keyword evidence="1" id="KW-0456">Lyase</keyword>
<dbReference type="InterPro" id="IPR007197">
    <property type="entry name" value="rSAM"/>
</dbReference>
<dbReference type="Gene3D" id="3.80.30.30">
    <property type="match status" value="1"/>
</dbReference>
<name>A0A7V6A1W8_9BACT</name>
<dbReference type="GO" id="GO:0051539">
    <property type="term" value="F:4 iron, 4 sulfur cluster binding"/>
    <property type="evidence" value="ECO:0007669"/>
    <property type="project" value="TreeGrafter"/>
</dbReference>
<organism evidence="1">
    <name type="scientific">Desulfobacca acetoxidans</name>
    <dbReference type="NCBI Taxonomy" id="60893"/>
    <lineage>
        <taxon>Bacteria</taxon>
        <taxon>Pseudomonadati</taxon>
        <taxon>Thermodesulfobacteriota</taxon>
        <taxon>Desulfobaccia</taxon>
        <taxon>Desulfobaccales</taxon>
        <taxon>Desulfobaccaceae</taxon>
        <taxon>Desulfobacca</taxon>
    </lineage>
</organism>
<comment type="caution">
    <text evidence="1">The sequence shown here is derived from an EMBL/GenBank/DDBJ whole genome shotgun (WGS) entry which is preliminary data.</text>
</comment>
<dbReference type="PANTHER" id="PTHR37822:SF2">
    <property type="entry name" value="SPORE PHOTOPRODUCT LYASE"/>
    <property type="match status" value="1"/>
</dbReference>
<dbReference type="InterPro" id="IPR049539">
    <property type="entry name" value="SPL"/>
</dbReference>
<dbReference type="Pfam" id="PF20903">
    <property type="entry name" value="SPL"/>
    <property type="match status" value="1"/>
</dbReference>
<dbReference type="InterPro" id="IPR058240">
    <property type="entry name" value="rSAM_sf"/>
</dbReference>
<dbReference type="Gene3D" id="3.40.50.12110">
    <property type="match status" value="1"/>
</dbReference>
<dbReference type="PANTHER" id="PTHR37822">
    <property type="entry name" value="SPORE PHOTOPRODUCT LYASE-RELATED"/>
    <property type="match status" value="1"/>
</dbReference>
<evidence type="ECO:0000313" key="1">
    <source>
        <dbReference type="EMBL" id="HHS28684.1"/>
    </source>
</evidence>
<gene>
    <name evidence="1" type="ORF">ENV52_03160</name>
</gene>
<reference evidence="1" key="1">
    <citation type="journal article" date="2020" name="mSystems">
        <title>Genome- and Community-Level Interaction Insights into Carbon Utilization and Element Cycling Functions of Hydrothermarchaeota in Hydrothermal Sediment.</title>
        <authorList>
            <person name="Zhou Z."/>
            <person name="Liu Y."/>
            <person name="Xu W."/>
            <person name="Pan J."/>
            <person name="Luo Z.H."/>
            <person name="Li M."/>
        </authorList>
    </citation>
    <scope>NUCLEOTIDE SEQUENCE [LARGE SCALE GENOMIC DNA]</scope>
    <source>
        <strain evidence="1">SpSt-767</strain>
    </source>
</reference>
<protein>
    <submittedName>
        <fullName evidence="1">DNA photolyase</fullName>
    </submittedName>
</protein>
<dbReference type="SUPFAM" id="SSF102114">
    <property type="entry name" value="Radical SAM enzymes"/>
    <property type="match status" value="1"/>
</dbReference>